<keyword evidence="2" id="KW-1185">Reference proteome</keyword>
<dbReference type="SMART" id="SM00028">
    <property type="entry name" value="TPR"/>
    <property type="match status" value="2"/>
</dbReference>
<dbReference type="InterPro" id="IPR011990">
    <property type="entry name" value="TPR-like_helical_dom_sf"/>
</dbReference>
<evidence type="ECO:0000313" key="1">
    <source>
        <dbReference type="EMBL" id="MDL5030498.1"/>
    </source>
</evidence>
<evidence type="ECO:0000313" key="2">
    <source>
        <dbReference type="Proteomes" id="UP001238603"/>
    </source>
</evidence>
<comment type="caution">
    <text evidence="1">The sequence shown here is derived from an EMBL/GenBank/DDBJ whole genome shotgun (WGS) entry which is preliminary data.</text>
</comment>
<dbReference type="RefSeq" id="WP_285980633.1">
    <property type="nucleotide sequence ID" value="NZ_JASVDS010000001.1"/>
</dbReference>
<gene>
    <name evidence="1" type="ORF">QRD43_01155</name>
</gene>
<proteinExistence type="predicted"/>
<dbReference type="Pfam" id="PF13424">
    <property type="entry name" value="TPR_12"/>
    <property type="match status" value="1"/>
</dbReference>
<reference evidence="1 2" key="1">
    <citation type="submission" date="2023-06" db="EMBL/GenBank/DDBJ databases">
        <title>Pelomonas sp. APW6 16S ribosomal RNA gene genome sequencing and assembly.</title>
        <authorList>
            <person name="Woo H."/>
        </authorList>
    </citation>
    <scope>NUCLEOTIDE SEQUENCE [LARGE SCALE GENOMIC DNA]</scope>
    <source>
        <strain evidence="1 2">APW6</strain>
    </source>
</reference>
<organism evidence="1 2">
    <name type="scientific">Roseateles subflavus</name>
    <dbReference type="NCBI Taxonomy" id="3053353"/>
    <lineage>
        <taxon>Bacteria</taxon>
        <taxon>Pseudomonadati</taxon>
        <taxon>Pseudomonadota</taxon>
        <taxon>Betaproteobacteria</taxon>
        <taxon>Burkholderiales</taxon>
        <taxon>Sphaerotilaceae</taxon>
        <taxon>Roseateles</taxon>
    </lineage>
</organism>
<dbReference type="Gene3D" id="1.25.40.10">
    <property type="entry name" value="Tetratricopeptide repeat domain"/>
    <property type="match status" value="2"/>
</dbReference>
<dbReference type="InterPro" id="IPR019734">
    <property type="entry name" value="TPR_rpt"/>
</dbReference>
<sequence length="371" mass="41070">MNPLLIPEAQACEQFLHRARQALDAHRMREALDWLAQAQAACDAPTMAPARRCEIGLMQARAGWALYDVTQAYTGASLALNLLEPHARAERVEMLDIAVLCLSGAGLMDEALELAREAVETATQPPVLHAMLPRALGALAHAYAQLGLYDEAEMLHLQALSRARESQEPHAMTRAYTNALLAGALSIDELRRRGEDQQADAMAQRQLRLAFQARSQLDAPEMHLRQRATLLMNVGIAMMHAGRLDEAQALFDKGLDLVRTEELPQARASLLHAQGECALLAGDLDRARHLLEPLLLPAALQAYPFMRAPLLRNARRLFEALGDGARAGAMAQRLEELQADQQRQRHQAGEALRALRRQTSQWLSGQQDLLR</sequence>
<name>A0ABT7LCA9_9BURK</name>
<dbReference type="EMBL" id="JASVDS010000001">
    <property type="protein sequence ID" value="MDL5030498.1"/>
    <property type="molecule type" value="Genomic_DNA"/>
</dbReference>
<accession>A0ABT7LCA9</accession>
<protein>
    <submittedName>
        <fullName evidence="1">Tetratricopeptide repeat protein</fullName>
    </submittedName>
</protein>
<dbReference type="SUPFAM" id="SSF48452">
    <property type="entry name" value="TPR-like"/>
    <property type="match status" value="1"/>
</dbReference>
<dbReference type="Proteomes" id="UP001238603">
    <property type="component" value="Unassembled WGS sequence"/>
</dbReference>